<reference evidence="1" key="1">
    <citation type="journal article" date="2021" name="Proc. Natl. Acad. Sci. U.S.A.">
        <title>A Catalog of Tens of Thousands of Viruses from Human Metagenomes Reveals Hidden Associations with Chronic Diseases.</title>
        <authorList>
            <person name="Tisza M.J."/>
            <person name="Buck C.B."/>
        </authorList>
    </citation>
    <scope>NUCLEOTIDE SEQUENCE</scope>
    <source>
        <strain evidence="1">CtgaY24</strain>
    </source>
</reference>
<evidence type="ECO:0000313" key="1">
    <source>
        <dbReference type="EMBL" id="DAF48016.1"/>
    </source>
</evidence>
<accession>A0A8S5SAQ7</accession>
<organism evidence="1">
    <name type="scientific">Siphoviridae sp. ctgaY24</name>
    <dbReference type="NCBI Taxonomy" id="2827911"/>
    <lineage>
        <taxon>Viruses</taxon>
        <taxon>Duplodnaviria</taxon>
        <taxon>Heunggongvirae</taxon>
        <taxon>Uroviricota</taxon>
        <taxon>Caudoviricetes</taxon>
    </lineage>
</organism>
<dbReference type="EMBL" id="BK032562">
    <property type="protein sequence ID" value="DAF48016.1"/>
    <property type="molecule type" value="Genomic_DNA"/>
</dbReference>
<sequence>MLQYSLLYTICCVCKLYNCNLGYLCILPIVT</sequence>
<protein>
    <submittedName>
        <fullName evidence="1">Uncharacterized protein</fullName>
    </submittedName>
</protein>
<name>A0A8S5SAQ7_9CAUD</name>
<proteinExistence type="predicted"/>